<dbReference type="RefSeq" id="WP_124947352.1">
    <property type="nucleotide sequence ID" value="NZ_BHVT01000073.1"/>
</dbReference>
<evidence type="ECO:0000256" key="5">
    <source>
        <dbReference type="ARBA" id="ARBA00023110"/>
    </source>
</evidence>
<dbReference type="PROSITE" id="PS50059">
    <property type="entry name" value="FKBP_PPIASE"/>
    <property type="match status" value="1"/>
</dbReference>
<comment type="caution">
    <text evidence="12">The sequence shown here is derived from an EMBL/GenBank/DDBJ whole genome shotgun (WGS) entry which is preliminary data.</text>
</comment>
<comment type="function">
    <text evidence="8">Also involved in hydrogenase metallocenter assembly, probably by participating in the nickel insertion step. This function in hydrogenase biosynthesis requires chaperone activity and the presence of the metal-binding domain, but not PPIase activity.</text>
</comment>
<dbReference type="GO" id="GO:0005737">
    <property type="term" value="C:cytoplasm"/>
    <property type="evidence" value="ECO:0007669"/>
    <property type="project" value="UniProtKB-SubCell"/>
</dbReference>
<comment type="catalytic activity">
    <reaction evidence="1 9 10">
        <text>[protein]-peptidylproline (omega=180) = [protein]-peptidylproline (omega=0)</text>
        <dbReference type="Rhea" id="RHEA:16237"/>
        <dbReference type="Rhea" id="RHEA-COMP:10747"/>
        <dbReference type="Rhea" id="RHEA-COMP:10748"/>
        <dbReference type="ChEBI" id="CHEBI:83833"/>
        <dbReference type="ChEBI" id="CHEBI:83834"/>
        <dbReference type="EC" id="5.2.1.8"/>
    </reaction>
</comment>
<dbReference type="OrthoDB" id="9808891at2"/>
<sequence>MQIAKDTVVTINYELKDKEGKILEKSDQPVTYLHGGYDGIFPVVEDSLDGKKAGDSCEVMLEPDNAFGEYDENLVRVEPRNQFPENAEVGMQFEGAPEGSEEILIYTITDMAEDKVIVDGNHPLAGQTLVFNCTIQEVRAASGEEIDHGHVHGAHGHQH</sequence>
<dbReference type="EC" id="5.2.1.8" evidence="10"/>
<proteinExistence type="inferred from homology"/>
<organism evidence="12 13">
    <name type="scientific">Sulfurirhabdus autotrophica</name>
    <dbReference type="NCBI Taxonomy" id="1706046"/>
    <lineage>
        <taxon>Bacteria</taxon>
        <taxon>Pseudomonadati</taxon>
        <taxon>Pseudomonadota</taxon>
        <taxon>Betaproteobacteria</taxon>
        <taxon>Nitrosomonadales</taxon>
        <taxon>Sulfuricellaceae</taxon>
        <taxon>Sulfurirhabdus</taxon>
    </lineage>
</organism>
<dbReference type="PANTHER" id="PTHR47861:SF3">
    <property type="entry name" value="FKBP-TYPE PEPTIDYL-PROLYL CIS-TRANS ISOMERASE SLYD"/>
    <property type="match status" value="1"/>
</dbReference>
<keyword evidence="13" id="KW-1185">Reference proteome</keyword>
<dbReference type="GO" id="GO:0003755">
    <property type="term" value="F:peptidyl-prolyl cis-trans isomerase activity"/>
    <property type="evidence" value="ECO:0007669"/>
    <property type="project" value="UniProtKB-UniRule"/>
</dbReference>
<dbReference type="PANTHER" id="PTHR47861">
    <property type="entry name" value="FKBP-TYPE PEPTIDYL-PROLYL CIS-TRANS ISOMERASE SLYD"/>
    <property type="match status" value="1"/>
</dbReference>
<comment type="similarity">
    <text evidence="3 10">Belongs to the FKBP-type PPIase family.</text>
</comment>
<dbReference type="SUPFAM" id="SSF54534">
    <property type="entry name" value="FKBP-like"/>
    <property type="match status" value="1"/>
</dbReference>
<dbReference type="Proteomes" id="UP000295367">
    <property type="component" value="Unassembled WGS sequence"/>
</dbReference>
<keyword evidence="5 9" id="KW-0697">Rotamase</keyword>
<gene>
    <name evidence="12" type="ORF">EDC63_101731</name>
</gene>
<dbReference type="Pfam" id="PF00254">
    <property type="entry name" value="FKBP_C"/>
    <property type="match status" value="1"/>
</dbReference>
<evidence type="ECO:0000256" key="1">
    <source>
        <dbReference type="ARBA" id="ARBA00000971"/>
    </source>
</evidence>
<dbReference type="InterPro" id="IPR046357">
    <property type="entry name" value="PPIase_dom_sf"/>
</dbReference>
<keyword evidence="6" id="KW-0143">Chaperone</keyword>
<reference evidence="12 13" key="1">
    <citation type="submission" date="2019-03" db="EMBL/GenBank/DDBJ databases">
        <title>Genomic Encyclopedia of Type Strains, Phase IV (KMG-IV): sequencing the most valuable type-strain genomes for metagenomic binning, comparative biology and taxonomic classification.</title>
        <authorList>
            <person name="Goeker M."/>
        </authorList>
    </citation>
    <scope>NUCLEOTIDE SEQUENCE [LARGE SCALE GENOMIC DNA]</scope>
    <source>
        <strain evidence="12 13">DSM 100309</strain>
    </source>
</reference>
<keyword evidence="7 9" id="KW-0413">Isomerase</keyword>
<name>A0A4R3YEZ7_9PROT</name>
<feature type="domain" description="PPIase FKBP-type" evidence="11">
    <location>
        <begin position="6"/>
        <end position="94"/>
    </location>
</feature>
<evidence type="ECO:0000256" key="9">
    <source>
        <dbReference type="PROSITE-ProRule" id="PRU00277"/>
    </source>
</evidence>
<dbReference type="Gene3D" id="3.10.50.40">
    <property type="match status" value="1"/>
</dbReference>
<dbReference type="InterPro" id="IPR001179">
    <property type="entry name" value="PPIase_FKBP_dom"/>
</dbReference>
<evidence type="ECO:0000256" key="7">
    <source>
        <dbReference type="ARBA" id="ARBA00023235"/>
    </source>
</evidence>
<evidence type="ECO:0000313" key="13">
    <source>
        <dbReference type="Proteomes" id="UP000295367"/>
    </source>
</evidence>
<keyword evidence="4" id="KW-0963">Cytoplasm</keyword>
<evidence type="ECO:0000256" key="3">
    <source>
        <dbReference type="ARBA" id="ARBA00006577"/>
    </source>
</evidence>
<evidence type="ECO:0000313" key="12">
    <source>
        <dbReference type="EMBL" id="TCV90757.1"/>
    </source>
</evidence>
<protein>
    <recommendedName>
        <fullName evidence="10">Peptidyl-prolyl cis-trans isomerase</fullName>
        <ecNumber evidence="10">5.2.1.8</ecNumber>
    </recommendedName>
</protein>
<evidence type="ECO:0000256" key="10">
    <source>
        <dbReference type="RuleBase" id="RU003915"/>
    </source>
</evidence>
<dbReference type="EMBL" id="SMCO01000001">
    <property type="protein sequence ID" value="TCV90757.1"/>
    <property type="molecule type" value="Genomic_DNA"/>
</dbReference>
<accession>A0A4R3YEZ7</accession>
<evidence type="ECO:0000259" key="11">
    <source>
        <dbReference type="PROSITE" id="PS50059"/>
    </source>
</evidence>
<evidence type="ECO:0000256" key="8">
    <source>
        <dbReference type="ARBA" id="ARBA00037071"/>
    </source>
</evidence>
<dbReference type="GO" id="GO:0042026">
    <property type="term" value="P:protein refolding"/>
    <property type="evidence" value="ECO:0007669"/>
    <property type="project" value="UniProtKB-ARBA"/>
</dbReference>
<evidence type="ECO:0000256" key="4">
    <source>
        <dbReference type="ARBA" id="ARBA00022490"/>
    </source>
</evidence>
<dbReference type="AlphaFoldDB" id="A0A4R3YEZ7"/>
<evidence type="ECO:0000256" key="2">
    <source>
        <dbReference type="ARBA" id="ARBA00004496"/>
    </source>
</evidence>
<evidence type="ECO:0000256" key="6">
    <source>
        <dbReference type="ARBA" id="ARBA00023186"/>
    </source>
</evidence>
<comment type="subcellular location">
    <subcellularLocation>
        <location evidence="2">Cytoplasm</location>
    </subcellularLocation>
</comment>